<evidence type="ECO:0000313" key="3">
    <source>
        <dbReference type="Proteomes" id="UP001159427"/>
    </source>
</evidence>
<dbReference type="InterPro" id="IPR011990">
    <property type="entry name" value="TPR-like_helical_dom_sf"/>
</dbReference>
<feature type="compositionally biased region" description="Polar residues" evidence="1">
    <location>
        <begin position="236"/>
        <end position="259"/>
    </location>
</feature>
<proteinExistence type="predicted"/>
<reference evidence="2 3" key="1">
    <citation type="submission" date="2022-05" db="EMBL/GenBank/DDBJ databases">
        <authorList>
            <consortium name="Genoscope - CEA"/>
            <person name="William W."/>
        </authorList>
    </citation>
    <scope>NUCLEOTIDE SEQUENCE [LARGE SCALE GENOMIC DNA]</scope>
</reference>
<protein>
    <submittedName>
        <fullName evidence="2">Uncharacterized protein</fullName>
    </submittedName>
</protein>
<comment type="caution">
    <text evidence="2">The sequence shown here is derived from an EMBL/GenBank/DDBJ whole genome shotgun (WGS) entry which is preliminary data.</text>
</comment>
<feature type="region of interest" description="Disordered" evidence="1">
    <location>
        <begin position="173"/>
        <end position="299"/>
    </location>
</feature>
<accession>A0ABN8RKY1</accession>
<evidence type="ECO:0000313" key="2">
    <source>
        <dbReference type="EMBL" id="CAH3178952.1"/>
    </source>
</evidence>
<feature type="compositionally biased region" description="Low complexity" evidence="1">
    <location>
        <begin position="115"/>
        <end position="128"/>
    </location>
</feature>
<dbReference type="Proteomes" id="UP001159427">
    <property type="component" value="Unassembled WGS sequence"/>
</dbReference>
<evidence type="ECO:0000256" key="1">
    <source>
        <dbReference type="SAM" id="MobiDB-lite"/>
    </source>
</evidence>
<name>A0ABN8RKY1_9CNID</name>
<organism evidence="2 3">
    <name type="scientific">Porites evermanni</name>
    <dbReference type="NCBI Taxonomy" id="104178"/>
    <lineage>
        <taxon>Eukaryota</taxon>
        <taxon>Metazoa</taxon>
        <taxon>Cnidaria</taxon>
        <taxon>Anthozoa</taxon>
        <taxon>Hexacorallia</taxon>
        <taxon>Scleractinia</taxon>
        <taxon>Fungiina</taxon>
        <taxon>Poritidae</taxon>
        <taxon>Porites</taxon>
    </lineage>
</organism>
<feature type="region of interest" description="Disordered" evidence="1">
    <location>
        <begin position="96"/>
        <end position="132"/>
    </location>
</feature>
<sequence>MEVKSKALEYYRQEKYLESILNAKMWLGWSKRVGNKREEGEACKILAWSHRYLGKYEESIKYGNEVFRIAKEELDEGAELDAYVVLASSYVKLTPEKRSKETSLDDNASDSGLHQSSSNANSQGQASGWSLNRGTSIMAPASAQLTLTPAQEKEDDKSQEQAAKAERVLFESTGLHQSSSNANSQGQASGWSLNRGTSIMAPASAQLTLTPAQEKEDDKSQEQAAKAKRVLFESTGLHQNSSKENSQGQASGRSLNRGTSIMAPASPQLTSTPAQEKEDNKSQEQAAKAESESTGDKIY</sequence>
<feature type="compositionally biased region" description="Basic and acidic residues" evidence="1">
    <location>
        <begin position="275"/>
        <end position="299"/>
    </location>
</feature>
<feature type="compositionally biased region" description="Low complexity" evidence="1">
    <location>
        <begin position="177"/>
        <end position="190"/>
    </location>
</feature>
<gene>
    <name evidence="2" type="ORF">PEVE_00012060</name>
</gene>
<feature type="compositionally biased region" description="Polar residues" evidence="1">
    <location>
        <begin position="105"/>
        <end position="114"/>
    </location>
</feature>
<keyword evidence="3" id="KW-1185">Reference proteome</keyword>
<dbReference type="SUPFAM" id="SSF48452">
    <property type="entry name" value="TPR-like"/>
    <property type="match status" value="1"/>
</dbReference>
<dbReference type="Gene3D" id="1.25.40.10">
    <property type="entry name" value="Tetratricopeptide repeat domain"/>
    <property type="match status" value="1"/>
</dbReference>
<dbReference type="EMBL" id="CALNXI010001882">
    <property type="protein sequence ID" value="CAH3178952.1"/>
    <property type="molecule type" value="Genomic_DNA"/>
</dbReference>